<accession>A0A1B7MIS0</accession>
<gene>
    <name evidence="1" type="ORF">K503DRAFT_603119</name>
</gene>
<name>A0A1B7MIS0_9AGAM</name>
<proteinExistence type="predicted"/>
<sequence length="202" mass="23078">MPFSSTYVPCIVVFASFLRQLEEGTSRCILQSTYLHSRFVASFRLRSSCSLHLHSSIVSARRRQISIGLGNDRKSTLVSGSSHQIWDLKRPVPPPALPNRQLPPRWVMVTVCSWSLDVVAVVLRNLYSQWVYRLSSIGPKQNEKVGAVGVAVAPWRELLQVRNRRHTRHPSVPLALPRNALLDTLAWAWAWLFHASCYRRRI</sequence>
<dbReference type="EMBL" id="KV448993">
    <property type="protein sequence ID" value="OAX32493.1"/>
    <property type="molecule type" value="Genomic_DNA"/>
</dbReference>
<evidence type="ECO:0000313" key="2">
    <source>
        <dbReference type="Proteomes" id="UP000092154"/>
    </source>
</evidence>
<reference evidence="1 2" key="1">
    <citation type="submission" date="2016-06" db="EMBL/GenBank/DDBJ databases">
        <title>Comparative genomics of the ectomycorrhizal sister species Rhizopogon vinicolor and Rhizopogon vesiculosus (Basidiomycota: Boletales) reveals a divergence of the mating type B locus.</title>
        <authorList>
            <consortium name="DOE Joint Genome Institute"/>
            <person name="Mujic A.B."/>
            <person name="Kuo A."/>
            <person name="Tritt A."/>
            <person name="Lipzen A."/>
            <person name="Chen C."/>
            <person name="Johnson J."/>
            <person name="Sharma A."/>
            <person name="Barry K."/>
            <person name="Grigoriev I.V."/>
            <person name="Spatafora J.W."/>
        </authorList>
    </citation>
    <scope>NUCLEOTIDE SEQUENCE [LARGE SCALE GENOMIC DNA]</scope>
    <source>
        <strain evidence="1 2">AM-OR11-026</strain>
    </source>
</reference>
<protein>
    <submittedName>
        <fullName evidence="1">Uncharacterized protein</fullName>
    </submittedName>
</protein>
<dbReference type="Proteomes" id="UP000092154">
    <property type="component" value="Unassembled WGS sequence"/>
</dbReference>
<organism evidence="1 2">
    <name type="scientific">Rhizopogon vinicolor AM-OR11-026</name>
    <dbReference type="NCBI Taxonomy" id="1314800"/>
    <lineage>
        <taxon>Eukaryota</taxon>
        <taxon>Fungi</taxon>
        <taxon>Dikarya</taxon>
        <taxon>Basidiomycota</taxon>
        <taxon>Agaricomycotina</taxon>
        <taxon>Agaricomycetes</taxon>
        <taxon>Agaricomycetidae</taxon>
        <taxon>Boletales</taxon>
        <taxon>Suillineae</taxon>
        <taxon>Rhizopogonaceae</taxon>
        <taxon>Rhizopogon</taxon>
    </lineage>
</organism>
<dbReference type="InParanoid" id="A0A1B7MIS0"/>
<keyword evidence="2" id="KW-1185">Reference proteome</keyword>
<dbReference type="AlphaFoldDB" id="A0A1B7MIS0"/>
<evidence type="ECO:0000313" key="1">
    <source>
        <dbReference type="EMBL" id="OAX32493.1"/>
    </source>
</evidence>